<dbReference type="InterPro" id="IPR036047">
    <property type="entry name" value="F-box-like_dom_sf"/>
</dbReference>
<dbReference type="Pfam" id="PF12937">
    <property type="entry name" value="F-box-like"/>
    <property type="match status" value="1"/>
</dbReference>
<accession>A0A819N251</accession>
<evidence type="ECO:0000313" key="3">
    <source>
        <dbReference type="Proteomes" id="UP000663836"/>
    </source>
</evidence>
<reference evidence="2" key="1">
    <citation type="submission" date="2021-02" db="EMBL/GenBank/DDBJ databases">
        <authorList>
            <person name="Nowell W R."/>
        </authorList>
    </citation>
    <scope>NUCLEOTIDE SEQUENCE</scope>
</reference>
<dbReference type="EMBL" id="CAJOBD010004313">
    <property type="protein sequence ID" value="CAF3989411.1"/>
    <property type="molecule type" value="Genomic_DNA"/>
</dbReference>
<name>A0A819N251_9BILA</name>
<gene>
    <name evidence="2" type="ORF">JBS370_LOCUS25636</name>
</gene>
<protein>
    <recommendedName>
        <fullName evidence="1">F-box domain-containing protein</fullName>
    </recommendedName>
</protein>
<dbReference type="InterPro" id="IPR001810">
    <property type="entry name" value="F-box_dom"/>
</dbReference>
<dbReference type="CDD" id="cd09917">
    <property type="entry name" value="F-box_SF"/>
    <property type="match status" value="1"/>
</dbReference>
<organism evidence="2 3">
    <name type="scientific">Rotaria sordida</name>
    <dbReference type="NCBI Taxonomy" id="392033"/>
    <lineage>
        <taxon>Eukaryota</taxon>
        <taxon>Metazoa</taxon>
        <taxon>Spiralia</taxon>
        <taxon>Gnathifera</taxon>
        <taxon>Rotifera</taxon>
        <taxon>Eurotatoria</taxon>
        <taxon>Bdelloidea</taxon>
        <taxon>Philodinida</taxon>
        <taxon>Philodinidae</taxon>
        <taxon>Rotaria</taxon>
    </lineage>
</organism>
<comment type="caution">
    <text evidence="2">The sequence shown here is derived from an EMBL/GenBank/DDBJ whole genome shotgun (WGS) entry which is preliminary data.</text>
</comment>
<dbReference type="PROSITE" id="PS50181">
    <property type="entry name" value="FBOX"/>
    <property type="match status" value="1"/>
</dbReference>
<dbReference type="Proteomes" id="UP000663836">
    <property type="component" value="Unassembled WGS sequence"/>
</dbReference>
<sequence>MKKITFESLPNELLLMIFSYLSFIDLCQLFLDLKNARLERLLTSKYYSLDLSSIYFNQLRQFLSSSNDKINRLSTLIDTVVICDSSAGWMLLKHWIETFIDTELSNTWLPSIKKLFILNADYFQHYFIKSFFPPLISVSNTLQYLHLVFETPTFYYPSVLSELIRHHISVHTMILEVENGHEFYPNELKKDLHKMESLYWPNTVQLTLSIQYPSELVLLLKRDALPAIEHLNITNEQIHTVFPLRRYIPVSNIHLCDYNLREIADGTRLRSLLLRYLSLSDIILLIDSLTMPLLEKLILIDFTDRVFIVKQILDITPNLLHLKIDWEDFRHCSKTYSNIKHLHLVLDRIYPEPKKYFNIRRLTQLTPHLHSLETSNANIMFYEHLLGFVLKIIRQFHQLVYLILNKDGRYPAKEEIKTTFKEKLIATGHNQSFDCNNIRIEFSHLNELYIWL</sequence>
<evidence type="ECO:0000313" key="2">
    <source>
        <dbReference type="EMBL" id="CAF3989411.1"/>
    </source>
</evidence>
<dbReference type="AlphaFoldDB" id="A0A819N251"/>
<proteinExistence type="predicted"/>
<evidence type="ECO:0000259" key="1">
    <source>
        <dbReference type="PROSITE" id="PS50181"/>
    </source>
</evidence>
<feature type="domain" description="F-box" evidence="1">
    <location>
        <begin position="3"/>
        <end position="59"/>
    </location>
</feature>
<dbReference type="SUPFAM" id="SSF81383">
    <property type="entry name" value="F-box domain"/>
    <property type="match status" value="1"/>
</dbReference>
<dbReference type="Gene3D" id="1.20.1280.50">
    <property type="match status" value="1"/>
</dbReference>